<accession>A0A0E9WBW8</accession>
<protein>
    <submittedName>
        <fullName evidence="1">Uncharacterized protein</fullName>
    </submittedName>
</protein>
<dbReference type="AlphaFoldDB" id="A0A0E9WBW8"/>
<dbReference type="EMBL" id="GBXM01021502">
    <property type="protein sequence ID" value="JAH87075.1"/>
    <property type="molecule type" value="Transcribed_RNA"/>
</dbReference>
<evidence type="ECO:0000313" key="1">
    <source>
        <dbReference type="EMBL" id="JAH87075.1"/>
    </source>
</evidence>
<name>A0A0E9WBW8_ANGAN</name>
<proteinExistence type="predicted"/>
<sequence>MNTDIKKTIHRFSPTQISGCTASLSTVEGQIGECLCEQVHSITKPIILITEGGVFVTLTGLPSTILCPFPSSLVHRFLLLNVCALAMRVFMTHCRLQAFKESFYSSEVFYHF</sequence>
<reference evidence="1" key="1">
    <citation type="submission" date="2014-11" db="EMBL/GenBank/DDBJ databases">
        <authorList>
            <person name="Amaro Gonzalez C."/>
        </authorList>
    </citation>
    <scope>NUCLEOTIDE SEQUENCE</scope>
</reference>
<organism evidence="1">
    <name type="scientific">Anguilla anguilla</name>
    <name type="common">European freshwater eel</name>
    <name type="synonym">Muraena anguilla</name>
    <dbReference type="NCBI Taxonomy" id="7936"/>
    <lineage>
        <taxon>Eukaryota</taxon>
        <taxon>Metazoa</taxon>
        <taxon>Chordata</taxon>
        <taxon>Craniata</taxon>
        <taxon>Vertebrata</taxon>
        <taxon>Euteleostomi</taxon>
        <taxon>Actinopterygii</taxon>
        <taxon>Neopterygii</taxon>
        <taxon>Teleostei</taxon>
        <taxon>Anguilliformes</taxon>
        <taxon>Anguillidae</taxon>
        <taxon>Anguilla</taxon>
    </lineage>
</organism>
<reference evidence="1" key="2">
    <citation type="journal article" date="2015" name="Fish Shellfish Immunol.">
        <title>Early steps in the European eel (Anguilla anguilla)-Vibrio vulnificus interaction in the gills: Role of the RtxA13 toxin.</title>
        <authorList>
            <person name="Callol A."/>
            <person name="Pajuelo D."/>
            <person name="Ebbesson L."/>
            <person name="Teles M."/>
            <person name="MacKenzie S."/>
            <person name="Amaro C."/>
        </authorList>
    </citation>
    <scope>NUCLEOTIDE SEQUENCE</scope>
</reference>